<accession>A0A0B6ZD24</accession>
<sequence>MEHSIKLVEIHCTKYLQMFGECIQRHPHTWQMDCEQERRKLAKCAETNPEIVHIKSQCGAQFHVYEKCMSDFPQHPEKCIDPFKAFSACADGALKTFELNGPAPAVTTSGKK</sequence>
<dbReference type="GO" id="GO:0005758">
    <property type="term" value="C:mitochondrial intermembrane space"/>
    <property type="evidence" value="ECO:0007669"/>
    <property type="project" value="TreeGrafter"/>
</dbReference>
<feature type="domain" description="IMS import disulfide relay-system CHCH-CHCH-like Cx9C" evidence="1">
    <location>
        <begin position="8"/>
        <end position="49"/>
    </location>
</feature>
<dbReference type="PANTHER" id="PTHR47106:SF1">
    <property type="entry name" value="COILED-COIL-HELIX-COILED-COIL-HELIX DOMAIN-CONTAINING PROTEIN 5"/>
    <property type="match status" value="1"/>
</dbReference>
<dbReference type="EMBL" id="HACG01019553">
    <property type="protein sequence ID" value="CEK66418.1"/>
    <property type="molecule type" value="Transcribed_RNA"/>
</dbReference>
<evidence type="ECO:0000313" key="2">
    <source>
        <dbReference type="EMBL" id="CEK66418.1"/>
    </source>
</evidence>
<dbReference type="Pfam" id="PF16860">
    <property type="entry name" value="CX9C"/>
    <property type="match status" value="1"/>
</dbReference>
<dbReference type="PROSITE" id="PS51808">
    <property type="entry name" value="CHCH"/>
    <property type="match status" value="1"/>
</dbReference>
<reference evidence="2" key="1">
    <citation type="submission" date="2014-12" db="EMBL/GenBank/DDBJ databases">
        <title>Insight into the proteome of Arion vulgaris.</title>
        <authorList>
            <person name="Aradska J."/>
            <person name="Bulat T."/>
            <person name="Smidak R."/>
            <person name="Sarate P."/>
            <person name="Gangsoo J."/>
            <person name="Sialana F."/>
            <person name="Bilban M."/>
            <person name="Lubec G."/>
        </authorList>
    </citation>
    <scope>NUCLEOTIDE SEQUENCE</scope>
    <source>
        <tissue evidence="2">Skin</tissue>
    </source>
</reference>
<dbReference type="InterPro" id="IPR052848">
    <property type="entry name" value="CHCH_domain-containing_protein"/>
</dbReference>
<dbReference type="Gene3D" id="1.10.287.2900">
    <property type="match status" value="2"/>
</dbReference>
<dbReference type="GO" id="GO:0045333">
    <property type="term" value="P:cellular respiration"/>
    <property type="evidence" value="ECO:0007669"/>
    <property type="project" value="TreeGrafter"/>
</dbReference>
<gene>
    <name evidence="2" type="primary">ORF58661</name>
</gene>
<organism evidence="2">
    <name type="scientific">Arion vulgaris</name>
    <dbReference type="NCBI Taxonomy" id="1028688"/>
    <lineage>
        <taxon>Eukaryota</taxon>
        <taxon>Metazoa</taxon>
        <taxon>Spiralia</taxon>
        <taxon>Lophotrochozoa</taxon>
        <taxon>Mollusca</taxon>
        <taxon>Gastropoda</taxon>
        <taxon>Heterobranchia</taxon>
        <taxon>Euthyneura</taxon>
        <taxon>Panpulmonata</taxon>
        <taxon>Eupulmonata</taxon>
        <taxon>Stylommatophora</taxon>
        <taxon>Helicina</taxon>
        <taxon>Arionoidea</taxon>
        <taxon>Arionidae</taxon>
        <taxon>Arion</taxon>
    </lineage>
</organism>
<dbReference type="PANTHER" id="PTHR47106">
    <property type="entry name" value="COILED-COIL-HELIX-COILED-COIL-HELIX DOMAIN-CONTAINING PROTEIN 5"/>
    <property type="match status" value="1"/>
</dbReference>
<name>A0A0B6ZD24_9EUPU</name>
<dbReference type="InterPro" id="IPR031731">
    <property type="entry name" value="CX9C"/>
</dbReference>
<protein>
    <recommendedName>
        <fullName evidence="1">IMS import disulfide relay-system CHCH-CHCH-like Cx9C domain-containing protein</fullName>
    </recommendedName>
</protein>
<proteinExistence type="predicted"/>
<dbReference type="AlphaFoldDB" id="A0A0B6ZD24"/>
<evidence type="ECO:0000259" key="1">
    <source>
        <dbReference type="Pfam" id="PF16860"/>
    </source>
</evidence>